<dbReference type="Proteomes" id="UP000011591">
    <property type="component" value="Unassembled WGS sequence"/>
</dbReference>
<keyword evidence="2" id="KW-1133">Transmembrane helix</keyword>
<keyword evidence="5" id="KW-1185">Reference proteome</keyword>
<dbReference type="InterPro" id="IPR012859">
    <property type="entry name" value="Pilin_N_archaeal"/>
</dbReference>
<name>M0BB77_9EURY</name>
<proteinExistence type="predicted"/>
<dbReference type="Pfam" id="PF07790">
    <property type="entry name" value="Pilin_N"/>
    <property type="match status" value="1"/>
</dbReference>
<gene>
    <name evidence="4" type="ORF">C480_07792</name>
</gene>
<organism evidence="4 5">
    <name type="scientific">Natrialba aegyptia DSM 13077</name>
    <dbReference type="NCBI Taxonomy" id="1227491"/>
    <lineage>
        <taxon>Archaea</taxon>
        <taxon>Methanobacteriati</taxon>
        <taxon>Methanobacteriota</taxon>
        <taxon>Stenosarchaea group</taxon>
        <taxon>Halobacteria</taxon>
        <taxon>Halobacteriales</taxon>
        <taxon>Natrialbaceae</taxon>
        <taxon>Natrialba</taxon>
    </lineage>
</organism>
<evidence type="ECO:0000313" key="5">
    <source>
        <dbReference type="Proteomes" id="UP000011591"/>
    </source>
</evidence>
<keyword evidence="2" id="KW-0812">Transmembrane</keyword>
<evidence type="ECO:0000256" key="1">
    <source>
        <dbReference type="SAM" id="MobiDB-lite"/>
    </source>
</evidence>
<protein>
    <recommendedName>
        <fullName evidence="3">Archaeal Type IV pilin N-terminal domain-containing protein</fullName>
    </recommendedName>
</protein>
<dbReference type="PANTHER" id="PTHR38138">
    <property type="entry name" value="VNG6441H"/>
    <property type="match status" value="1"/>
</dbReference>
<dbReference type="InterPro" id="IPR013373">
    <property type="entry name" value="Flagellin/pilin_N_arc"/>
</dbReference>
<feature type="domain" description="Archaeal Type IV pilin N-terminal" evidence="3">
    <location>
        <begin position="16"/>
        <end position="102"/>
    </location>
</feature>
<evidence type="ECO:0000256" key="2">
    <source>
        <dbReference type="SAM" id="Phobius"/>
    </source>
</evidence>
<feature type="region of interest" description="Disordered" evidence="1">
    <location>
        <begin position="54"/>
        <end position="79"/>
    </location>
</feature>
<dbReference type="EMBL" id="AOIP01000016">
    <property type="protein sequence ID" value="ELZ06914.1"/>
    <property type="molecule type" value="Genomic_DNA"/>
</dbReference>
<feature type="transmembrane region" description="Helical" evidence="2">
    <location>
        <begin position="20"/>
        <end position="42"/>
    </location>
</feature>
<evidence type="ECO:0000313" key="4">
    <source>
        <dbReference type="EMBL" id="ELZ06914.1"/>
    </source>
</evidence>
<dbReference type="NCBIfam" id="TIGR02537">
    <property type="entry name" value="arch_flag_Nterm"/>
    <property type="match status" value="1"/>
</dbReference>
<sequence>MFDELNKKFLGSEDERAVSPVIGVILMVAVTVILAAVIAAAVMGMGDGIGNTAPTTNTDVSTNSDWDPSNPGTSNTHPAVYVSHSSGDSIEFENLRLVVRDEDGASLATLDYDESSDSFTSNGDTEIDVSNLDLFDAGATLSIESDESGGDLAGEDTLNVQVVHTKSDTTVTDSTVEF</sequence>
<comment type="caution">
    <text evidence="4">The sequence shown here is derived from an EMBL/GenBank/DDBJ whole genome shotgun (WGS) entry which is preliminary data.</text>
</comment>
<dbReference type="OrthoDB" id="169907at2157"/>
<dbReference type="PANTHER" id="PTHR38138:SF1">
    <property type="entry name" value="ARCHAEAL TYPE IV PILIN N-TERMINAL DOMAIN-CONTAINING PROTEIN"/>
    <property type="match status" value="1"/>
</dbReference>
<dbReference type="AlphaFoldDB" id="M0BB77"/>
<dbReference type="RefSeq" id="WP_006665049.1">
    <property type="nucleotide sequence ID" value="NZ_AOIP01000016.1"/>
</dbReference>
<reference evidence="4 5" key="1">
    <citation type="journal article" date="2014" name="PLoS Genet.">
        <title>Phylogenetically driven sequencing of extremely halophilic archaea reveals strategies for static and dynamic osmo-response.</title>
        <authorList>
            <person name="Becker E.A."/>
            <person name="Seitzer P.M."/>
            <person name="Tritt A."/>
            <person name="Larsen D."/>
            <person name="Krusor M."/>
            <person name="Yao A.I."/>
            <person name="Wu D."/>
            <person name="Madern D."/>
            <person name="Eisen J.A."/>
            <person name="Darling A.E."/>
            <person name="Facciotti M.T."/>
        </authorList>
    </citation>
    <scope>NUCLEOTIDE SEQUENCE [LARGE SCALE GENOMIC DNA]</scope>
    <source>
        <strain evidence="4 5">DSM 13077</strain>
    </source>
</reference>
<keyword evidence="2" id="KW-0472">Membrane</keyword>
<evidence type="ECO:0000259" key="3">
    <source>
        <dbReference type="Pfam" id="PF07790"/>
    </source>
</evidence>
<accession>M0BB77</accession>